<evidence type="ECO:0000256" key="2">
    <source>
        <dbReference type="ARBA" id="ARBA00012438"/>
    </source>
</evidence>
<feature type="domain" description="Histidine kinase/HSP90-like ATPase" evidence="8">
    <location>
        <begin position="523"/>
        <end position="633"/>
    </location>
</feature>
<dbReference type="Pfam" id="PF02518">
    <property type="entry name" value="HATPase_c"/>
    <property type="match status" value="1"/>
</dbReference>
<evidence type="ECO:0000256" key="4">
    <source>
        <dbReference type="ARBA" id="ARBA00022679"/>
    </source>
</evidence>
<evidence type="ECO:0000256" key="5">
    <source>
        <dbReference type="ARBA" id="ARBA00022777"/>
    </source>
</evidence>
<protein>
    <recommendedName>
        <fullName evidence="2">histidine kinase</fullName>
        <ecNumber evidence="2">2.7.13.3</ecNumber>
    </recommendedName>
</protein>
<dbReference type="InterPro" id="IPR050428">
    <property type="entry name" value="TCS_sensor_his_kinase"/>
</dbReference>
<evidence type="ECO:0000256" key="6">
    <source>
        <dbReference type="SAM" id="MobiDB-lite"/>
    </source>
</evidence>
<accession>A0ABR9K2S2</accession>
<dbReference type="GO" id="GO:0016301">
    <property type="term" value="F:kinase activity"/>
    <property type="evidence" value="ECO:0007669"/>
    <property type="project" value="UniProtKB-KW"/>
</dbReference>
<reference evidence="9 10" key="1">
    <citation type="submission" date="2020-10" db="EMBL/GenBank/DDBJ databases">
        <title>Sequencing the genomes of 1000 actinobacteria strains.</title>
        <authorList>
            <person name="Klenk H.-P."/>
        </authorList>
    </citation>
    <scope>NUCLEOTIDE SEQUENCE [LARGE SCALE GENOMIC DNA]</scope>
    <source>
        <strain evidence="9 10">DSM 46744</strain>
    </source>
</reference>
<evidence type="ECO:0000313" key="10">
    <source>
        <dbReference type="Proteomes" id="UP000627838"/>
    </source>
</evidence>
<sequence length="847" mass="90813">MSNPRDAGGPPPRRRTRPIRRRIALLLAIPLSALLVMWGVPATVTLSSALQRFDFSTVYNNVGVPATSAVEAVQQERAAGVRALVTGSATDEKRFQELVKKTDAAVAAWRSSALTPETRDAMDTRTEKRVEWNTGAFDGLGALRSQIEIGGTTPLAAINGYSSVIDTVIRTLATLVSVDDIAVYRNTNALLHNYWAREFMLREDVLLTSLGTRRMDDVGRAAFASWAGTREQFFALGRAGADGDIATIMEDLADSGEYTAYTTLESGVVDNGVAPSRREWRGTVDRLDPVWLRAALQANGSLTSEYVDPAGDQIMLRFYAVGGVGLLAVIASIALPLLFARRLTDELRHLQETAQRLAHERLPAVVARLRKGEPVDVETAAPPPAAAGTTEIALVGEAFDAVQRTAIGEAVAEAELRAGINRVFINLSWRSQSLLHRQLRLLDQMERRASSPEELEDLFRLDHLTTRMRRHAEGLVILSGSPTVRAWDRPVPAEDVVRAAIAEVEDYTRVVVSGSSSAAVIGTVVADVIHLLAELIENAAAFSPPATEVTVKVDTVANGLAVEVVDRGIGLSAEERDELNRRLASDVEFDLADTDRLGLFVVAKLAARHGVKVSLQPSAYGGTAAIVLVPHALVTADDDLEPAGTAADRPAVSAAAARPAGRPSVTRLESLPRLGRGARPELTGPPTPTYTPAYAPPAVPAAPAEPPPVAAPFDPPAAGPYEAPSVEPFDAPPPAYRPAHLAAPIPVPEAAPQAAPPVPADPGADGEAESSEVTGRLPKRVRQRNLAPQLRRRPEPPADDPADDDFPEPSPEFSRDLMSSLQSGWLRGRDEGDEPEDLEPRDEWGRS</sequence>
<dbReference type="InterPro" id="IPR036890">
    <property type="entry name" value="HATPase_C_sf"/>
</dbReference>
<evidence type="ECO:0000256" key="3">
    <source>
        <dbReference type="ARBA" id="ARBA00022553"/>
    </source>
</evidence>
<dbReference type="Pfam" id="PF08376">
    <property type="entry name" value="NIT"/>
    <property type="match status" value="1"/>
</dbReference>
<comment type="catalytic activity">
    <reaction evidence="1">
        <text>ATP + protein L-histidine = ADP + protein N-phospho-L-histidine.</text>
        <dbReference type="EC" id="2.7.13.3"/>
    </reaction>
</comment>
<keyword evidence="10" id="KW-1185">Reference proteome</keyword>
<dbReference type="RefSeq" id="WP_192763049.1">
    <property type="nucleotide sequence ID" value="NZ_JADBDZ010000001.1"/>
</dbReference>
<feature type="compositionally biased region" description="Pro residues" evidence="6">
    <location>
        <begin position="745"/>
        <end position="760"/>
    </location>
</feature>
<keyword evidence="7" id="KW-0472">Membrane</keyword>
<feature type="region of interest" description="Disordered" evidence="6">
    <location>
        <begin position="644"/>
        <end position="847"/>
    </location>
</feature>
<feature type="compositionally biased region" description="Acidic residues" evidence="6">
    <location>
        <begin position="831"/>
        <end position="840"/>
    </location>
</feature>
<organism evidence="9 10">
    <name type="scientific">Actinomadura algeriensis</name>
    <dbReference type="NCBI Taxonomy" id="1679523"/>
    <lineage>
        <taxon>Bacteria</taxon>
        <taxon>Bacillati</taxon>
        <taxon>Actinomycetota</taxon>
        <taxon>Actinomycetes</taxon>
        <taxon>Streptosporangiales</taxon>
        <taxon>Thermomonosporaceae</taxon>
        <taxon>Actinomadura</taxon>
    </lineage>
</organism>
<keyword evidence="7" id="KW-1133">Transmembrane helix</keyword>
<evidence type="ECO:0000256" key="7">
    <source>
        <dbReference type="SAM" id="Phobius"/>
    </source>
</evidence>
<dbReference type="InterPro" id="IPR003594">
    <property type="entry name" value="HATPase_dom"/>
</dbReference>
<comment type="caution">
    <text evidence="9">The sequence shown here is derived from an EMBL/GenBank/DDBJ whole genome shotgun (WGS) entry which is preliminary data.</text>
</comment>
<gene>
    <name evidence="9" type="ORF">H4W34_006955</name>
</gene>
<evidence type="ECO:0000259" key="8">
    <source>
        <dbReference type="SMART" id="SM00387"/>
    </source>
</evidence>
<dbReference type="Gene3D" id="3.30.565.10">
    <property type="entry name" value="Histidine kinase-like ATPase, C-terminal domain"/>
    <property type="match status" value="1"/>
</dbReference>
<feature type="compositionally biased region" description="Low complexity" evidence="6">
    <location>
        <begin position="646"/>
        <end position="663"/>
    </location>
</feature>
<keyword evidence="3" id="KW-0597">Phosphoprotein</keyword>
<evidence type="ECO:0000313" key="9">
    <source>
        <dbReference type="EMBL" id="MBE1537122.1"/>
    </source>
</evidence>
<dbReference type="PANTHER" id="PTHR45436:SF5">
    <property type="entry name" value="SENSOR HISTIDINE KINASE TRCS"/>
    <property type="match status" value="1"/>
</dbReference>
<feature type="transmembrane region" description="Helical" evidence="7">
    <location>
        <begin position="318"/>
        <end position="340"/>
    </location>
</feature>
<dbReference type="SUPFAM" id="SSF55874">
    <property type="entry name" value="ATPase domain of HSP90 chaperone/DNA topoisomerase II/histidine kinase"/>
    <property type="match status" value="1"/>
</dbReference>
<dbReference type="EMBL" id="JADBDZ010000001">
    <property type="protein sequence ID" value="MBE1537122.1"/>
    <property type="molecule type" value="Genomic_DNA"/>
</dbReference>
<keyword evidence="4" id="KW-0808">Transferase</keyword>
<dbReference type="SMART" id="SM00387">
    <property type="entry name" value="HATPase_c"/>
    <property type="match status" value="1"/>
</dbReference>
<evidence type="ECO:0000256" key="1">
    <source>
        <dbReference type="ARBA" id="ARBA00000085"/>
    </source>
</evidence>
<feature type="compositionally biased region" description="Pro residues" evidence="6">
    <location>
        <begin position="683"/>
        <end position="718"/>
    </location>
</feature>
<dbReference type="Proteomes" id="UP000627838">
    <property type="component" value="Unassembled WGS sequence"/>
</dbReference>
<name>A0ABR9K2S2_9ACTN</name>
<keyword evidence="5 9" id="KW-0418">Kinase</keyword>
<dbReference type="PANTHER" id="PTHR45436">
    <property type="entry name" value="SENSOR HISTIDINE KINASE YKOH"/>
    <property type="match status" value="1"/>
</dbReference>
<proteinExistence type="predicted"/>
<dbReference type="InterPro" id="IPR013587">
    <property type="entry name" value="Nitrate/nitrite_sensing"/>
</dbReference>
<dbReference type="EC" id="2.7.13.3" evidence="2"/>
<keyword evidence="7" id="KW-0812">Transmembrane</keyword>
<feature type="compositionally biased region" description="Acidic residues" evidence="6">
    <location>
        <begin position="797"/>
        <end position="807"/>
    </location>
</feature>